<dbReference type="PANTHER" id="PTHR11783">
    <property type="entry name" value="SULFOTRANSFERASE SULT"/>
    <property type="match status" value="1"/>
</dbReference>
<evidence type="ECO:0000256" key="1">
    <source>
        <dbReference type="ARBA" id="ARBA00005771"/>
    </source>
</evidence>
<dbReference type="AlphaFoldDB" id="A0A1B0GJH7"/>
<dbReference type="InterPro" id="IPR027417">
    <property type="entry name" value="P-loop_NTPase"/>
</dbReference>
<dbReference type="VEuPathDB" id="VectorBase:LLOJ006597"/>
<dbReference type="GO" id="GO:0008146">
    <property type="term" value="F:sulfotransferase activity"/>
    <property type="evidence" value="ECO:0007669"/>
    <property type="project" value="InterPro"/>
</dbReference>
<sequence>MATFSEEISEEQCKKASRAGIKKFLRYGNFAPRPEFPLAEKWTKATYFLPATHSRYMEKIENFEVRPDDIWVVTYPKSGTTWTQEMVWQICNDLDFEKGQGIGLGERFPMLEMGTLIPEAFTTDTVADVAQRPSPRLIKSHLPPSLLPRSIWKVKPRIIYTARNAKDIFVSFYHHYRNFFQYKGSFDEFSEIFMNNLINYAPFYTHVFDYWNMRNEENILFLTFEEMKRDMPAVIEKTAKFLGKSLNKKQIQDLTEHLSFEKMSKNQSVDLILELKDVQKSLNIGKHDDNFRFIRKGQIGSYRDDMSPEFIEKFDNWLKEKLNDLQFPMAERWTKATYFLPAHHSRYMEKIENFEVRPNDIWVVTYPKSGTTWTQEMVWQICNDLDFEKGQATGLYARFPLLEMGSLTPERGTVDTVTRIAQRPSPRFIKCHLPPSLLPRSIWKVKPKIIYTARNAKDLFVSFYHHYRNLHDYHGNFEEFSEIFMKDLVIYAPFYTHVLDFWRMRNEENILFLTFEEMKRDLPTVIKKTAEFLGKSLNEKQIQDLSEHLSFEKMSKNKSVDLAFEVKDFLKKLNIVRLDEDFRFIRKGQIGGYRDDMSPEFIEKFDNWLKEKLNDLQVRPDDIWVVTFPKSGTTWTQEMVWQICNDLDFEKGQVAGLYARFPLLEMGSLTPERGTVDTVTRVAQRPSPRFIKCHLPPSLLPRSIWKVKPKIIYTARNAKDLFVSFYHHYRNLHDYHGNFEEFSEIFMKDLIIYAPFYTHVLDFWRMRNEENILFLTFEEMKRDLPTVIKKTAEFLGKSLNEKQIQDLSEHLSFEKMSKNKSVDLAFEVKDFLQKMNIERLDEGFRFIRKGQIGGYRDDMSPEFIEKFDNWLKEKLNDLQVEPEIWKIFFLDDVLGKKSN</sequence>
<dbReference type="InterPro" id="IPR000863">
    <property type="entry name" value="Sulfotransferase_dom"/>
</dbReference>
<evidence type="ECO:0000256" key="2">
    <source>
        <dbReference type="ARBA" id="ARBA00022679"/>
    </source>
</evidence>
<protein>
    <recommendedName>
        <fullName evidence="3">Sulfotransferase domain-containing protein</fullName>
    </recommendedName>
</protein>
<reference evidence="4" key="1">
    <citation type="submission" date="2020-05" db="UniProtKB">
        <authorList>
            <consortium name="EnsemblMetazoa"/>
        </authorList>
    </citation>
    <scope>IDENTIFICATION</scope>
    <source>
        <strain evidence="4">Jacobina</strain>
    </source>
</reference>
<organism evidence="4 5">
    <name type="scientific">Lutzomyia longipalpis</name>
    <name type="common">Sand fly</name>
    <dbReference type="NCBI Taxonomy" id="7200"/>
    <lineage>
        <taxon>Eukaryota</taxon>
        <taxon>Metazoa</taxon>
        <taxon>Ecdysozoa</taxon>
        <taxon>Arthropoda</taxon>
        <taxon>Hexapoda</taxon>
        <taxon>Insecta</taxon>
        <taxon>Pterygota</taxon>
        <taxon>Neoptera</taxon>
        <taxon>Endopterygota</taxon>
        <taxon>Diptera</taxon>
        <taxon>Nematocera</taxon>
        <taxon>Psychodoidea</taxon>
        <taxon>Psychodidae</taxon>
        <taxon>Lutzomyia</taxon>
        <taxon>Lutzomyia</taxon>
    </lineage>
</organism>
<accession>A0A1B0GJH7</accession>
<dbReference type="EMBL" id="AJWK01021747">
    <property type="status" value="NOT_ANNOTATED_CDS"/>
    <property type="molecule type" value="Genomic_DNA"/>
</dbReference>
<dbReference type="EnsemblMetazoa" id="LLOJ006597-RA">
    <property type="protein sequence ID" value="LLOJ006597-PA"/>
    <property type="gene ID" value="LLOJ006597"/>
</dbReference>
<keyword evidence="2" id="KW-0808">Transferase</keyword>
<dbReference type="Pfam" id="PF00685">
    <property type="entry name" value="Sulfotransfer_1"/>
    <property type="match status" value="3"/>
</dbReference>
<dbReference type="VEuPathDB" id="VectorBase:LLONM1_007746"/>
<evidence type="ECO:0000313" key="4">
    <source>
        <dbReference type="EnsemblMetazoa" id="LLOJ006597-PA"/>
    </source>
</evidence>
<proteinExistence type="inferred from homology"/>
<dbReference type="Proteomes" id="UP000092461">
    <property type="component" value="Unassembled WGS sequence"/>
</dbReference>
<feature type="domain" description="Sulfotransferase" evidence="3">
    <location>
        <begin position="358"/>
        <end position="616"/>
    </location>
</feature>
<comment type="similarity">
    <text evidence="1">Belongs to the sulfotransferase 1 family.</text>
</comment>
<name>A0A1B0GJH7_LUTLO</name>
<dbReference type="VEuPathDB" id="VectorBase:LLONM1_000242"/>
<dbReference type="SUPFAM" id="SSF52540">
    <property type="entry name" value="P-loop containing nucleoside triphosphate hydrolases"/>
    <property type="match status" value="3"/>
</dbReference>
<feature type="domain" description="Sulfotransferase" evidence="3">
    <location>
        <begin position="620"/>
        <end position="878"/>
    </location>
</feature>
<evidence type="ECO:0000259" key="3">
    <source>
        <dbReference type="Pfam" id="PF00685"/>
    </source>
</evidence>
<keyword evidence="5" id="KW-1185">Reference proteome</keyword>
<dbReference type="EMBL" id="AJWK01021746">
    <property type="status" value="NOT_ANNOTATED_CDS"/>
    <property type="molecule type" value="Genomic_DNA"/>
</dbReference>
<dbReference type="Gene3D" id="3.40.50.300">
    <property type="entry name" value="P-loop containing nucleotide triphosphate hydrolases"/>
    <property type="match status" value="3"/>
</dbReference>
<feature type="domain" description="Sulfotransferase" evidence="3">
    <location>
        <begin position="67"/>
        <end position="325"/>
    </location>
</feature>
<evidence type="ECO:0000313" key="5">
    <source>
        <dbReference type="Proteomes" id="UP000092461"/>
    </source>
</evidence>